<organism evidence="1 2">
    <name type="scientific">Nitrobacter hamburgensis (strain DSM 10229 / NCIMB 13809 / X14)</name>
    <dbReference type="NCBI Taxonomy" id="323097"/>
    <lineage>
        <taxon>Bacteria</taxon>
        <taxon>Pseudomonadati</taxon>
        <taxon>Pseudomonadota</taxon>
        <taxon>Alphaproteobacteria</taxon>
        <taxon>Hyphomicrobiales</taxon>
        <taxon>Nitrobacteraceae</taxon>
        <taxon>Nitrobacter</taxon>
    </lineage>
</organism>
<dbReference type="EMBL" id="CP000319">
    <property type="protein sequence ID" value="ABE63730.1"/>
    <property type="molecule type" value="Genomic_DNA"/>
</dbReference>
<sequence>MARGELILRRENVIALGDSGTGKTHVALGHGDRSAATIVLWFSFRMRRSCGSCKRPITFEGSFLSTMRRHE</sequence>
<dbReference type="AlphaFoldDB" id="Q1QJ67"/>
<keyword evidence="2" id="KW-1185">Reference proteome</keyword>
<evidence type="ECO:0000313" key="1">
    <source>
        <dbReference type="EMBL" id="ABE63730.1"/>
    </source>
</evidence>
<proteinExistence type="predicted"/>
<dbReference type="KEGG" id="nha:Nham_2967"/>
<dbReference type="Proteomes" id="UP000001953">
    <property type="component" value="Chromosome"/>
</dbReference>
<evidence type="ECO:0000313" key="2">
    <source>
        <dbReference type="Proteomes" id="UP000001953"/>
    </source>
</evidence>
<accession>Q1QJ67</accession>
<dbReference type="HOGENOM" id="CLU_2735933_0_0_5"/>
<reference evidence="1 2" key="1">
    <citation type="submission" date="2006-03" db="EMBL/GenBank/DDBJ databases">
        <title>Complete sequence of chromosome of Nitrobacter hamburgensis X14.</title>
        <authorList>
            <consortium name="US DOE Joint Genome Institute"/>
            <person name="Copeland A."/>
            <person name="Lucas S."/>
            <person name="Lapidus A."/>
            <person name="Barry K."/>
            <person name="Detter J.C."/>
            <person name="Glavina del Rio T."/>
            <person name="Hammon N."/>
            <person name="Israni S."/>
            <person name="Dalin E."/>
            <person name="Tice H."/>
            <person name="Pitluck S."/>
            <person name="Chain P."/>
            <person name="Malfatti S."/>
            <person name="Shin M."/>
            <person name="Vergez L."/>
            <person name="Schmutz J."/>
            <person name="Larimer F."/>
            <person name="Land M."/>
            <person name="Hauser L."/>
            <person name="Kyrpides N."/>
            <person name="Ivanova N."/>
            <person name="Ward B."/>
            <person name="Arp D."/>
            <person name="Klotz M."/>
            <person name="Stein L."/>
            <person name="O'Mullan G."/>
            <person name="Starkenburg S."/>
            <person name="Sayavedra L."/>
            <person name="Poret-Peterson A.T."/>
            <person name="Gentry M.E."/>
            <person name="Bruce D."/>
            <person name="Richardson P."/>
        </authorList>
    </citation>
    <scope>NUCLEOTIDE SEQUENCE [LARGE SCALE GENOMIC DNA]</scope>
    <source>
        <strain evidence="2">DSM 10229 / NCIMB 13809 / X14</strain>
    </source>
</reference>
<name>Q1QJ67_NITHX</name>
<gene>
    <name evidence="1" type="ordered locus">Nham_2967</name>
</gene>
<protein>
    <submittedName>
        <fullName evidence="1">Uncharacterized protein</fullName>
    </submittedName>
</protein>